<organism evidence="1">
    <name type="scientific">Octopus bimaculoides</name>
    <name type="common">California two-spotted octopus</name>
    <dbReference type="NCBI Taxonomy" id="37653"/>
    <lineage>
        <taxon>Eukaryota</taxon>
        <taxon>Metazoa</taxon>
        <taxon>Spiralia</taxon>
        <taxon>Lophotrochozoa</taxon>
        <taxon>Mollusca</taxon>
        <taxon>Cephalopoda</taxon>
        <taxon>Coleoidea</taxon>
        <taxon>Octopodiformes</taxon>
        <taxon>Octopoda</taxon>
        <taxon>Incirrata</taxon>
        <taxon>Octopodidae</taxon>
        <taxon>Octopus</taxon>
    </lineage>
</organism>
<dbReference type="EMBL" id="KQ419801">
    <property type="protein sequence ID" value="KOF82318.1"/>
    <property type="molecule type" value="Genomic_DNA"/>
</dbReference>
<evidence type="ECO:0000313" key="1">
    <source>
        <dbReference type="EMBL" id="KOF82318.1"/>
    </source>
</evidence>
<name>A0A0L8GZC5_OCTBM</name>
<proteinExistence type="predicted"/>
<reference evidence="1" key="1">
    <citation type="submission" date="2015-07" db="EMBL/GenBank/DDBJ databases">
        <title>MeaNS - Measles Nucleotide Surveillance Program.</title>
        <authorList>
            <person name="Tran T."/>
            <person name="Druce J."/>
        </authorList>
    </citation>
    <scope>NUCLEOTIDE SEQUENCE</scope>
    <source>
        <strain evidence="1">UCB-OBI-ISO-001</strain>
        <tissue evidence="1">Gonad</tissue>
    </source>
</reference>
<dbReference type="AlphaFoldDB" id="A0A0L8GZC5"/>
<sequence>MSLLVSIMQLKVRHYFLLVLLGSLKLITQSDGRIVWGEVVRVCLSGVVFPEISHLQFVTFSFIIIYSLNKKNH</sequence>
<gene>
    <name evidence="1" type="ORF">OCBIM_22025436mg</name>
</gene>
<protein>
    <submittedName>
        <fullName evidence="1">Uncharacterized protein</fullName>
    </submittedName>
</protein>
<accession>A0A0L8GZC5</accession>